<gene>
    <name evidence="4" type="ORF">IFO68_18690</name>
</gene>
<protein>
    <submittedName>
        <fullName evidence="4">FAD-dependent monooxygenase</fullName>
    </submittedName>
</protein>
<name>A0ABR9BR66_9GAMM</name>
<dbReference type="GO" id="GO:0004497">
    <property type="term" value="F:monooxygenase activity"/>
    <property type="evidence" value="ECO:0007669"/>
    <property type="project" value="UniProtKB-KW"/>
</dbReference>
<feature type="domain" description="FAD-binding" evidence="3">
    <location>
        <begin position="3"/>
        <end position="311"/>
    </location>
</feature>
<keyword evidence="2 4" id="KW-0503">Monooxygenase</keyword>
<evidence type="ECO:0000313" key="5">
    <source>
        <dbReference type="Proteomes" id="UP000649768"/>
    </source>
</evidence>
<reference evidence="4 5" key="1">
    <citation type="submission" date="2020-09" db="EMBL/GenBank/DDBJ databases">
        <title>Photobacterium sp. CAU 1568 isolated from sand of Sido Beach.</title>
        <authorList>
            <person name="Kim W."/>
        </authorList>
    </citation>
    <scope>NUCLEOTIDE SEQUENCE [LARGE SCALE GENOMIC DNA]</scope>
    <source>
        <strain evidence="4 5">CAU 1568</strain>
    </source>
</reference>
<dbReference type="RefSeq" id="WP_192017326.1">
    <property type="nucleotide sequence ID" value="NZ_JACYTP010000015.1"/>
</dbReference>
<evidence type="ECO:0000256" key="2">
    <source>
        <dbReference type="ARBA" id="ARBA00023033"/>
    </source>
</evidence>
<accession>A0ABR9BR66</accession>
<organism evidence="4 5">
    <name type="scientific">Photobacterium arenosum</name>
    <dbReference type="NCBI Taxonomy" id="2774143"/>
    <lineage>
        <taxon>Bacteria</taxon>
        <taxon>Pseudomonadati</taxon>
        <taxon>Pseudomonadota</taxon>
        <taxon>Gammaproteobacteria</taxon>
        <taxon>Vibrionales</taxon>
        <taxon>Vibrionaceae</taxon>
        <taxon>Photobacterium</taxon>
    </lineage>
</organism>
<evidence type="ECO:0000259" key="3">
    <source>
        <dbReference type="Pfam" id="PF01494"/>
    </source>
</evidence>
<proteinExistence type="predicted"/>
<evidence type="ECO:0000313" key="4">
    <source>
        <dbReference type="EMBL" id="MBD8514714.1"/>
    </source>
</evidence>
<dbReference type="InterPro" id="IPR036188">
    <property type="entry name" value="FAD/NAD-bd_sf"/>
</dbReference>
<dbReference type="EMBL" id="JACYTP010000015">
    <property type="protein sequence ID" value="MBD8514714.1"/>
    <property type="molecule type" value="Genomic_DNA"/>
</dbReference>
<dbReference type="Pfam" id="PF01494">
    <property type="entry name" value="FAD_binding_3"/>
    <property type="match status" value="1"/>
</dbReference>
<dbReference type="Gene3D" id="3.50.50.60">
    <property type="entry name" value="FAD/NAD(P)-binding domain"/>
    <property type="match status" value="1"/>
</dbReference>
<comment type="caution">
    <text evidence="4">The sequence shown here is derived from an EMBL/GenBank/DDBJ whole genome shotgun (WGS) entry which is preliminary data.</text>
</comment>
<keyword evidence="1" id="KW-0560">Oxidoreductase</keyword>
<evidence type="ECO:0000256" key="1">
    <source>
        <dbReference type="ARBA" id="ARBA00023002"/>
    </source>
</evidence>
<sequence length="374" mass="42432">MKIGIVGAGLNGLACALLLKKFGHEVTVFERSEQPRDSGTGIYVWPQGVQILRFILNDNSFLNEGQPIDSLVTLDRHGKEVHRQLVQMPGHDFPAPAVMFERQRLFNLLKQELGPDDIRYGAACTKVINTREEAKIEINHSDYESFDLVVGTDGISSKVREYVCDSQPHYTGVIASRGVTCFDCDILEENACQIFAHDQARLVTYPLDNSTRFRYWFVAYQHDLDQPTLNRNEMAQRLEGLPAPLLEMIENTREDNILTLPLNAITPGHQWYNGRCVLLGDSIHGMLPTLGYGLTLGLENCFMLAQALNGSCFDDIQPALKRYQTRVAQRSCQLIEVMEQLTDLFYFQKETVQKQQRLGEVMGRFHELARTTAF</sequence>
<keyword evidence="5" id="KW-1185">Reference proteome</keyword>
<dbReference type="InterPro" id="IPR050493">
    <property type="entry name" value="FAD-dep_Monooxygenase_BioMet"/>
</dbReference>
<dbReference type="InterPro" id="IPR002938">
    <property type="entry name" value="FAD-bd"/>
</dbReference>
<dbReference type="SUPFAM" id="SSF51905">
    <property type="entry name" value="FAD/NAD(P)-binding domain"/>
    <property type="match status" value="1"/>
</dbReference>
<dbReference type="PANTHER" id="PTHR13789:SF309">
    <property type="entry name" value="PUTATIVE (AFU_ORTHOLOGUE AFUA_6G14510)-RELATED"/>
    <property type="match status" value="1"/>
</dbReference>
<dbReference type="PANTHER" id="PTHR13789">
    <property type="entry name" value="MONOOXYGENASE"/>
    <property type="match status" value="1"/>
</dbReference>
<dbReference type="Proteomes" id="UP000649768">
    <property type="component" value="Unassembled WGS sequence"/>
</dbReference>
<dbReference type="PRINTS" id="PR00420">
    <property type="entry name" value="RNGMNOXGNASE"/>
</dbReference>